<protein>
    <submittedName>
        <fullName evidence="1">Uncharacterized protein</fullName>
    </submittedName>
</protein>
<gene>
    <name evidence="1" type="ORF">rsdtw13_10980</name>
</gene>
<name>A0ACB5R9X4_9CLOT</name>
<accession>A0ACB5R9X4</accession>
<evidence type="ECO:0000313" key="2">
    <source>
        <dbReference type="Proteomes" id="UP001058074"/>
    </source>
</evidence>
<reference evidence="1" key="1">
    <citation type="journal article" date="2025" name="Int. J. Syst. Evol. Microbiol.">
        <title>Inconstantimicrobium mannanitabidum sp. nov., a novel member of the family Clostridiaceae isolated from anoxic soil under the treatment of reductive soil disinfestation.</title>
        <authorList>
            <person name="Ueki A."/>
            <person name="Tonouchi A."/>
            <person name="Honma S."/>
            <person name="Kaku N."/>
            <person name="Ueki K."/>
        </authorList>
    </citation>
    <scope>NUCLEOTIDE SEQUENCE</scope>
    <source>
        <strain evidence="1">TW13</strain>
    </source>
</reference>
<evidence type="ECO:0000313" key="1">
    <source>
        <dbReference type="EMBL" id="GKX65840.1"/>
    </source>
</evidence>
<dbReference type="EMBL" id="BROD01000001">
    <property type="protein sequence ID" value="GKX65840.1"/>
    <property type="molecule type" value="Genomic_DNA"/>
</dbReference>
<keyword evidence="2" id="KW-1185">Reference proteome</keyword>
<organism evidence="1 2">
    <name type="scientific">Inconstantimicrobium mannanitabidum</name>
    <dbReference type="NCBI Taxonomy" id="1604901"/>
    <lineage>
        <taxon>Bacteria</taxon>
        <taxon>Bacillati</taxon>
        <taxon>Bacillota</taxon>
        <taxon>Clostridia</taxon>
        <taxon>Eubacteriales</taxon>
        <taxon>Clostridiaceae</taxon>
        <taxon>Inconstantimicrobium</taxon>
    </lineage>
</organism>
<dbReference type="Proteomes" id="UP001058074">
    <property type="component" value="Unassembled WGS sequence"/>
</dbReference>
<comment type="caution">
    <text evidence="1">The sequence shown here is derived from an EMBL/GenBank/DDBJ whole genome shotgun (WGS) entry which is preliminary data.</text>
</comment>
<proteinExistence type="predicted"/>
<sequence length="140" mass="16837">MQDYNFYFNNKWLDSFGKVYVYEQPSDTKINEDIEYVEVDGRSGAYIKKKGTYKDRELSFKLNIIDKDFYKIVDEIEHWMTNIKDNRLVYARQDRCYIVKTVEITDAKKENNDNGTIIIKFRCEPFKTNLEEIEQSLNNK</sequence>